<sequence length="181" mass="21749">MPRYRAPSRITRRARMGQVRMRQARIQPWLPRLEEILWQFGTSWQQYYDFMATPDIQVAQAELWDDWYVKQPSTYRFEPCLRHVERVLLLTEIEPERMAYCQPNPNKETWSEVGHVVRYVIRWWTAFTRSVSYQRQVITQDERMSLVSQVVNHAQLYLKSRRDNSYLLPHITGVSAPDESG</sequence>
<accession>A0A8H4XNU2</accession>
<dbReference type="Proteomes" id="UP000635477">
    <property type="component" value="Unassembled WGS sequence"/>
</dbReference>
<name>A0A8H4XNU2_9HYPO</name>
<evidence type="ECO:0000313" key="1">
    <source>
        <dbReference type="EMBL" id="KAF4983092.1"/>
    </source>
</evidence>
<dbReference type="OrthoDB" id="5105809at2759"/>
<gene>
    <name evidence="1" type="ORF">FZEAL_1421</name>
</gene>
<dbReference type="AlphaFoldDB" id="A0A8H4XNU2"/>
<dbReference type="EMBL" id="JABEYC010000082">
    <property type="protein sequence ID" value="KAF4983092.1"/>
    <property type="molecule type" value="Genomic_DNA"/>
</dbReference>
<protein>
    <submittedName>
        <fullName evidence="1">Uncharacterized protein</fullName>
    </submittedName>
</protein>
<keyword evidence="2" id="KW-1185">Reference proteome</keyword>
<organism evidence="1 2">
    <name type="scientific">Fusarium zealandicum</name>
    <dbReference type="NCBI Taxonomy" id="1053134"/>
    <lineage>
        <taxon>Eukaryota</taxon>
        <taxon>Fungi</taxon>
        <taxon>Dikarya</taxon>
        <taxon>Ascomycota</taxon>
        <taxon>Pezizomycotina</taxon>
        <taxon>Sordariomycetes</taxon>
        <taxon>Hypocreomycetidae</taxon>
        <taxon>Hypocreales</taxon>
        <taxon>Nectriaceae</taxon>
        <taxon>Fusarium</taxon>
        <taxon>Fusarium staphyleae species complex</taxon>
    </lineage>
</organism>
<evidence type="ECO:0000313" key="2">
    <source>
        <dbReference type="Proteomes" id="UP000635477"/>
    </source>
</evidence>
<reference evidence="1" key="2">
    <citation type="submission" date="2020-05" db="EMBL/GenBank/DDBJ databases">
        <authorList>
            <person name="Kim H.-S."/>
            <person name="Proctor R.H."/>
            <person name="Brown D.W."/>
        </authorList>
    </citation>
    <scope>NUCLEOTIDE SEQUENCE</scope>
    <source>
        <strain evidence="1">NRRL 22465</strain>
    </source>
</reference>
<comment type="caution">
    <text evidence="1">The sequence shown here is derived from an EMBL/GenBank/DDBJ whole genome shotgun (WGS) entry which is preliminary data.</text>
</comment>
<proteinExistence type="predicted"/>
<reference evidence="1" key="1">
    <citation type="journal article" date="2020" name="BMC Genomics">
        <title>Correction to: Identification and distribution of gene clusters required for synthesis of sphingolipid metabolism inhibitors in diverse species of the filamentous fungus Fusarium.</title>
        <authorList>
            <person name="Kim H.S."/>
            <person name="Lohmar J.M."/>
            <person name="Busman M."/>
            <person name="Brown D.W."/>
            <person name="Naumann T.A."/>
            <person name="Divon H.H."/>
            <person name="Lysoe E."/>
            <person name="Uhlig S."/>
            <person name="Proctor R.H."/>
        </authorList>
    </citation>
    <scope>NUCLEOTIDE SEQUENCE</scope>
    <source>
        <strain evidence="1">NRRL 22465</strain>
    </source>
</reference>